<evidence type="ECO:0000256" key="3">
    <source>
        <dbReference type="SAM" id="MobiDB-lite"/>
    </source>
</evidence>
<feature type="domain" description="SAP" evidence="4">
    <location>
        <begin position="2"/>
        <end position="37"/>
    </location>
</feature>
<evidence type="ECO:0000313" key="6">
    <source>
        <dbReference type="EMBL" id="TKA32418.1"/>
    </source>
</evidence>
<feature type="region of interest" description="Disordered" evidence="3">
    <location>
        <begin position="103"/>
        <end position="275"/>
    </location>
</feature>
<dbReference type="EMBL" id="NAJL01000005">
    <property type="protein sequence ID" value="TKA32418.1"/>
    <property type="molecule type" value="Genomic_DNA"/>
</dbReference>
<dbReference type="GO" id="GO:0016973">
    <property type="term" value="P:poly(A)+ mRNA export from nucleus"/>
    <property type="evidence" value="ECO:0007669"/>
    <property type="project" value="TreeGrafter"/>
</dbReference>
<dbReference type="InterPro" id="IPR040746">
    <property type="entry name" value="THO1_MOS11_C"/>
</dbReference>
<dbReference type="PANTHER" id="PTHR46551">
    <property type="entry name" value="SAP DOMAIN-CONTAINING RIBONUCLEOPROTEIN"/>
    <property type="match status" value="1"/>
</dbReference>
<dbReference type="Gene3D" id="1.10.720.30">
    <property type="entry name" value="SAP domain"/>
    <property type="match status" value="1"/>
</dbReference>
<name>A0A4U0UAT7_9PEZI</name>
<feature type="region of interest" description="Disordered" evidence="3">
    <location>
        <begin position="38"/>
        <end position="80"/>
    </location>
</feature>
<organism evidence="6 7">
    <name type="scientific">Salinomyces thailandicus</name>
    <dbReference type="NCBI Taxonomy" id="706561"/>
    <lineage>
        <taxon>Eukaryota</taxon>
        <taxon>Fungi</taxon>
        <taxon>Dikarya</taxon>
        <taxon>Ascomycota</taxon>
        <taxon>Pezizomycotina</taxon>
        <taxon>Dothideomycetes</taxon>
        <taxon>Dothideomycetidae</taxon>
        <taxon>Mycosphaerellales</taxon>
        <taxon>Teratosphaeriaceae</taxon>
        <taxon>Salinomyces</taxon>
    </lineage>
</organism>
<keyword evidence="1" id="KW-0597">Phosphoprotein</keyword>
<feature type="compositionally biased region" description="Basic and acidic residues" evidence="3">
    <location>
        <begin position="197"/>
        <end position="206"/>
    </location>
</feature>
<dbReference type="OrthoDB" id="445357at2759"/>
<evidence type="ECO:0000256" key="2">
    <source>
        <dbReference type="ARBA" id="ARBA00046328"/>
    </source>
</evidence>
<accession>A0A4U0UAT7</accession>
<feature type="domain" description="THO1-MOS11 C-terminal" evidence="5">
    <location>
        <begin position="148"/>
        <end position="182"/>
    </location>
</feature>
<dbReference type="GO" id="GO:0005634">
    <property type="term" value="C:nucleus"/>
    <property type="evidence" value="ECO:0007669"/>
    <property type="project" value="TreeGrafter"/>
</dbReference>
<feature type="compositionally biased region" description="Acidic residues" evidence="3">
    <location>
        <begin position="56"/>
        <end position="65"/>
    </location>
</feature>
<dbReference type="Pfam" id="PF18592">
    <property type="entry name" value="Tho1_MOS11_C"/>
    <property type="match status" value="1"/>
</dbReference>
<evidence type="ECO:0000256" key="1">
    <source>
        <dbReference type="ARBA" id="ARBA00022553"/>
    </source>
</evidence>
<dbReference type="InterPro" id="IPR036361">
    <property type="entry name" value="SAP_dom_sf"/>
</dbReference>
<dbReference type="InterPro" id="IPR052240">
    <property type="entry name" value="SAP_domain_ribonucleoprotein"/>
</dbReference>
<evidence type="ECO:0000259" key="5">
    <source>
        <dbReference type="Pfam" id="PF18592"/>
    </source>
</evidence>
<dbReference type="Pfam" id="PF02037">
    <property type="entry name" value="SAP"/>
    <property type="match status" value="1"/>
</dbReference>
<feature type="compositionally biased region" description="Basic and acidic residues" evidence="3">
    <location>
        <begin position="129"/>
        <end position="140"/>
    </location>
</feature>
<gene>
    <name evidence="6" type="ORF">B0A50_01524</name>
</gene>
<protein>
    <submittedName>
        <fullName evidence="6">Uncharacterized protein</fullName>
    </submittedName>
</protein>
<evidence type="ECO:0000259" key="4">
    <source>
        <dbReference type="Pfam" id="PF02037"/>
    </source>
</evidence>
<comment type="caution">
    <text evidence="6">The sequence shown here is derived from an EMBL/GenBank/DDBJ whole genome shotgun (WGS) entry which is preliminary data.</text>
</comment>
<dbReference type="SUPFAM" id="SSF68906">
    <property type="entry name" value="SAP domain"/>
    <property type="match status" value="1"/>
</dbReference>
<dbReference type="AlphaFoldDB" id="A0A4U0UAT7"/>
<dbReference type="InterPro" id="IPR003034">
    <property type="entry name" value="SAP_dom"/>
</dbReference>
<feature type="compositionally biased region" description="Basic and acidic residues" evidence="3">
    <location>
        <begin position="258"/>
        <end position="268"/>
    </location>
</feature>
<reference evidence="6 7" key="1">
    <citation type="submission" date="2017-03" db="EMBL/GenBank/DDBJ databases">
        <title>Genomes of endolithic fungi from Antarctica.</title>
        <authorList>
            <person name="Coleine C."/>
            <person name="Masonjones S."/>
            <person name="Stajich J.E."/>
        </authorList>
    </citation>
    <scope>NUCLEOTIDE SEQUENCE [LARGE SCALE GENOMIC DNA]</scope>
    <source>
        <strain evidence="6 7">CCFEE 6315</strain>
    </source>
</reference>
<dbReference type="Proteomes" id="UP000308549">
    <property type="component" value="Unassembled WGS sequence"/>
</dbReference>
<feature type="compositionally biased region" description="Basic residues" evidence="3">
    <location>
        <begin position="214"/>
        <end position="223"/>
    </location>
</feature>
<keyword evidence="7" id="KW-1185">Reference proteome</keyword>
<sequence length="275" mass="29609">MDYSKQKNDQLITLCKERGLAHTGKKSDFFKRLEDYDASQKGGGATAVPAAKKDLDDDIDWDEPEPAVTDEAKAATTEASKQVLDAGGVGAVKNPVAVPNQTLVEDPAKTNDLSVAAEGGVPEAGTAEETVKEKSPEKDFTSGISERTIEEEIEKRKARARKFGTSEDTEEIKLLERAKRFGTANVPGLLNGALSMNREDRKRAADSLDEGNIRKRGRGKGPRGGRGMGRRTGSSRGPKPEKDSLPKSTGGRGGWMTDEDRAKAEARKARFAPPA</sequence>
<dbReference type="PANTHER" id="PTHR46551:SF1">
    <property type="entry name" value="SAP DOMAIN-CONTAINING RIBONUCLEOPROTEIN"/>
    <property type="match status" value="1"/>
</dbReference>
<proteinExistence type="inferred from homology"/>
<evidence type="ECO:0000313" key="7">
    <source>
        <dbReference type="Proteomes" id="UP000308549"/>
    </source>
</evidence>
<comment type="similarity">
    <text evidence="2">Belongs to the SAP domain-containing ribonucleoprotein family.</text>
</comment>